<proteinExistence type="predicted"/>
<feature type="region of interest" description="Disordered" evidence="1">
    <location>
        <begin position="59"/>
        <end position="145"/>
    </location>
</feature>
<accession>A0A833YFJ9</accession>
<feature type="region of interest" description="Disordered" evidence="1">
    <location>
        <begin position="1"/>
        <end position="21"/>
    </location>
</feature>
<feature type="compositionally biased region" description="Basic and acidic residues" evidence="1">
    <location>
        <begin position="103"/>
        <end position="125"/>
    </location>
</feature>
<evidence type="ECO:0000313" key="2">
    <source>
        <dbReference type="EMBL" id="KAF6074955.1"/>
    </source>
</evidence>
<dbReference type="AlphaFoldDB" id="A0A833YFJ9"/>
<name>A0A833YFJ9_9CHIR</name>
<organism evidence="2 3">
    <name type="scientific">Phyllostomus discolor</name>
    <name type="common">pale spear-nosed bat</name>
    <dbReference type="NCBI Taxonomy" id="89673"/>
    <lineage>
        <taxon>Eukaryota</taxon>
        <taxon>Metazoa</taxon>
        <taxon>Chordata</taxon>
        <taxon>Craniata</taxon>
        <taxon>Vertebrata</taxon>
        <taxon>Euteleostomi</taxon>
        <taxon>Mammalia</taxon>
        <taxon>Eutheria</taxon>
        <taxon>Laurasiatheria</taxon>
        <taxon>Chiroptera</taxon>
        <taxon>Yangochiroptera</taxon>
        <taxon>Phyllostomidae</taxon>
        <taxon>Phyllostominae</taxon>
        <taxon>Phyllostomus</taxon>
    </lineage>
</organism>
<evidence type="ECO:0000313" key="3">
    <source>
        <dbReference type="Proteomes" id="UP000664940"/>
    </source>
</evidence>
<evidence type="ECO:0000256" key="1">
    <source>
        <dbReference type="SAM" id="MobiDB-lite"/>
    </source>
</evidence>
<feature type="compositionally biased region" description="Pro residues" evidence="1">
    <location>
        <begin position="59"/>
        <end position="69"/>
    </location>
</feature>
<protein>
    <submittedName>
        <fullName evidence="2">Uncharacterized protein</fullName>
    </submittedName>
</protein>
<sequence>MKVQQGVNTLTLTSDPAGSPVSTRLPFSVLFLPEPSLRSPSYPLPLSLFNSFLRSLTPPSGPSPGPGLPPLALSQTGEAGTFWGPRISPGGQRSLSKGCSHAHPPEPGDSGRSRRAKGRDWDRVGGCRSRTARAAPPPDCQGHKPVRKLAARLPPPFSLLGLSDRGRKAKGQRSLRERTKCLRDKGVYVWEGRTRGSASTNHYFSLLHRLRYLEKAGDPTLEPYF</sequence>
<dbReference type="EMBL" id="JABVXQ010000015">
    <property type="protein sequence ID" value="KAF6074955.1"/>
    <property type="molecule type" value="Genomic_DNA"/>
</dbReference>
<reference evidence="2 3" key="1">
    <citation type="journal article" date="2020" name="Nature">
        <title>Six reference-quality genomes reveal evolution of bat adaptations.</title>
        <authorList>
            <person name="Jebb D."/>
            <person name="Huang Z."/>
            <person name="Pippel M."/>
            <person name="Hughes G.M."/>
            <person name="Lavrichenko K."/>
            <person name="Devanna P."/>
            <person name="Winkler S."/>
            <person name="Jermiin L.S."/>
            <person name="Skirmuntt E.C."/>
            <person name="Katzourakis A."/>
            <person name="Burkitt-Gray L."/>
            <person name="Ray D.A."/>
            <person name="Sullivan K.A.M."/>
            <person name="Roscito J.G."/>
            <person name="Kirilenko B.M."/>
            <person name="Davalos L.M."/>
            <person name="Corthals A.P."/>
            <person name="Power M.L."/>
            <person name="Jones G."/>
            <person name="Ransome R.D."/>
            <person name="Dechmann D.K.N."/>
            <person name="Locatelli A.G."/>
            <person name="Puechmaille S.J."/>
            <person name="Fedrigo O."/>
            <person name="Jarvis E.D."/>
            <person name="Hiller M."/>
            <person name="Vernes S.C."/>
            <person name="Myers E.W."/>
            <person name="Teeling E.C."/>
        </authorList>
    </citation>
    <scope>NUCLEOTIDE SEQUENCE [LARGE SCALE GENOMIC DNA]</scope>
    <source>
        <strain evidence="2">Bat1K_MPI-CBG_1</strain>
    </source>
</reference>
<dbReference type="Proteomes" id="UP000664940">
    <property type="component" value="Unassembled WGS sequence"/>
</dbReference>
<comment type="caution">
    <text evidence="2">The sequence shown here is derived from an EMBL/GenBank/DDBJ whole genome shotgun (WGS) entry which is preliminary data.</text>
</comment>
<gene>
    <name evidence="2" type="ORF">HJG60_009365</name>
</gene>